<keyword evidence="4" id="KW-1185">Reference proteome</keyword>
<evidence type="ECO:0000259" key="1">
    <source>
        <dbReference type="Pfam" id="PF02625"/>
    </source>
</evidence>
<evidence type="ECO:0000313" key="4">
    <source>
        <dbReference type="Proteomes" id="UP000777935"/>
    </source>
</evidence>
<dbReference type="Gene3D" id="3.40.50.720">
    <property type="entry name" value="NAD(P)-binding Rossmann-like Domain"/>
    <property type="match status" value="1"/>
</dbReference>
<dbReference type="InterPro" id="IPR052698">
    <property type="entry name" value="MoCofactor_Util/Proc"/>
</dbReference>
<evidence type="ECO:0000259" key="2">
    <source>
        <dbReference type="Pfam" id="PF13478"/>
    </source>
</evidence>
<dbReference type="PANTHER" id="PTHR30388:SF6">
    <property type="entry name" value="XANTHINE DEHYDROGENASE SUBUNIT A-RELATED"/>
    <property type="match status" value="1"/>
</dbReference>
<evidence type="ECO:0000313" key="3">
    <source>
        <dbReference type="EMBL" id="NSX55098.1"/>
    </source>
</evidence>
<dbReference type="EMBL" id="JABUFE010000005">
    <property type="protein sequence ID" value="NSX55098.1"/>
    <property type="molecule type" value="Genomic_DNA"/>
</dbReference>
<dbReference type="PANTHER" id="PTHR30388">
    <property type="entry name" value="ALDEHYDE OXIDOREDUCTASE MOLYBDENUM COFACTOR ASSEMBLY PROTEIN"/>
    <property type="match status" value="1"/>
</dbReference>
<comment type="caution">
    <text evidence="3">The sequence shown here is derived from an EMBL/GenBank/DDBJ whole genome shotgun (WGS) entry which is preliminary data.</text>
</comment>
<reference evidence="3 4" key="1">
    <citation type="submission" date="2020-06" db="EMBL/GenBank/DDBJ databases">
        <title>Sulfitobacter algicola sp. nov., isolated from green algae.</title>
        <authorList>
            <person name="Wang C."/>
        </authorList>
    </citation>
    <scope>NUCLEOTIDE SEQUENCE [LARGE SCALE GENOMIC DNA]</scope>
    <source>
        <strain evidence="3 4">1151</strain>
    </source>
</reference>
<dbReference type="InterPro" id="IPR014308">
    <property type="entry name" value="Xanthine_DH_XdhC"/>
</dbReference>
<dbReference type="Proteomes" id="UP000777935">
    <property type="component" value="Unassembled WGS sequence"/>
</dbReference>
<proteinExistence type="predicted"/>
<dbReference type="InterPro" id="IPR027051">
    <property type="entry name" value="XdhC_Rossmann_dom"/>
</dbReference>
<dbReference type="Pfam" id="PF13478">
    <property type="entry name" value="XdhC_C"/>
    <property type="match status" value="1"/>
</dbReference>
<dbReference type="NCBIfam" id="TIGR02964">
    <property type="entry name" value="xanthine_xdhC"/>
    <property type="match status" value="1"/>
</dbReference>
<feature type="domain" description="XdhC- CoxI" evidence="1">
    <location>
        <begin position="13"/>
        <end position="70"/>
    </location>
</feature>
<dbReference type="RefSeq" id="WP_174137803.1">
    <property type="nucleotide sequence ID" value="NZ_JABUFE010000005.1"/>
</dbReference>
<organism evidence="3 4">
    <name type="scientific">Parasulfitobacter algicola</name>
    <dbReference type="NCBI Taxonomy" id="2614809"/>
    <lineage>
        <taxon>Bacteria</taxon>
        <taxon>Pseudomonadati</taxon>
        <taxon>Pseudomonadota</taxon>
        <taxon>Alphaproteobacteria</taxon>
        <taxon>Rhodobacterales</taxon>
        <taxon>Roseobacteraceae</taxon>
        <taxon>Parasulfitobacter</taxon>
    </lineage>
</organism>
<dbReference type="Pfam" id="PF02625">
    <property type="entry name" value="XdhC_CoxI"/>
    <property type="match status" value="1"/>
</dbReference>
<accession>A0ABX2IQG0</accession>
<sequence>MSFDLDTLKQTVADHGAVARVVIADIKGSTPREVGAAMLVWADGQSGTIGGGTLEFQATTAARKMLTLNQDQITKHPLGPALGQCCGGSVTLLTEIYDAARANSIGDTPVVRGNGDMPLDVQRILAYERNSTQPVTPQMINGWMIEPIMQPSHDIWIWGAGHVGRALVHTLAPLPDLNITWADTDSDRFPDEPVKSVTKVPTADMPTLVKHAPTHAEHFILTYSHAIDLELCHQLLLHSFRFAGLIGSLTKWARFKSRLRDLGHADTSIARITCPIGDPALGKHPQAIAVSVAAALLNSNKNAALKERTG</sequence>
<dbReference type="InterPro" id="IPR003777">
    <property type="entry name" value="XdhC_CoxI"/>
</dbReference>
<protein>
    <submittedName>
        <fullName evidence="3">Xanthine dehydrogenase accessory protein XdhC</fullName>
    </submittedName>
</protein>
<name>A0ABX2IQG0_9RHOB</name>
<gene>
    <name evidence="3" type="primary">xdhC</name>
    <name evidence="3" type="ORF">HRQ87_09820</name>
</gene>
<feature type="domain" description="XdhC Rossmann" evidence="2">
    <location>
        <begin position="155"/>
        <end position="295"/>
    </location>
</feature>